<feature type="coiled-coil region" evidence="1">
    <location>
        <begin position="161"/>
        <end position="188"/>
    </location>
</feature>
<dbReference type="EMBL" id="AQQZ01000002">
    <property type="protein sequence ID" value="KNG94631.1"/>
    <property type="molecule type" value="Genomic_DNA"/>
</dbReference>
<accession>A0A0L1JSB5</accession>
<dbReference type="AlphaFoldDB" id="A0A0L1JSB5"/>
<keyword evidence="4" id="KW-1185">Reference proteome</keyword>
<dbReference type="Proteomes" id="UP000036938">
    <property type="component" value="Unassembled WGS sequence"/>
</dbReference>
<proteinExistence type="predicted"/>
<evidence type="ECO:0000313" key="3">
    <source>
        <dbReference type="EMBL" id="KNG94631.1"/>
    </source>
</evidence>
<name>A0A0L1JSB5_9RHOB</name>
<keyword evidence="2" id="KW-0732">Signal</keyword>
<evidence type="ECO:0000256" key="2">
    <source>
        <dbReference type="SAM" id="SignalP"/>
    </source>
</evidence>
<reference evidence="3 4" key="1">
    <citation type="journal article" date="2015" name="Int. J. Syst. Evol. Microbiol.">
        <title>Aestuariivita atlantica sp. nov., isolated from deep sea sediment of the Atlantic Ocean.</title>
        <authorList>
            <person name="Li G."/>
            <person name="Lai Q."/>
            <person name="Du Y."/>
            <person name="Liu X."/>
            <person name="Sun F."/>
            <person name="Shao Z."/>
        </authorList>
    </citation>
    <scope>NUCLEOTIDE SEQUENCE [LARGE SCALE GENOMIC DNA]</scope>
    <source>
        <strain evidence="3 4">22II-S11-z3</strain>
    </source>
</reference>
<evidence type="ECO:0000256" key="1">
    <source>
        <dbReference type="SAM" id="Coils"/>
    </source>
</evidence>
<comment type="caution">
    <text evidence="3">The sequence shown here is derived from an EMBL/GenBank/DDBJ whole genome shotgun (WGS) entry which is preliminary data.</text>
</comment>
<feature type="signal peptide" evidence="2">
    <location>
        <begin position="1"/>
        <end position="26"/>
    </location>
</feature>
<feature type="chain" id="PRO_5005554215" evidence="2">
    <location>
        <begin position="27"/>
        <end position="232"/>
    </location>
</feature>
<protein>
    <submittedName>
        <fullName evidence="3">Uncharacterized protein</fullName>
    </submittedName>
</protein>
<organism evidence="3 4">
    <name type="scientific">Pseudaestuariivita atlantica</name>
    <dbReference type="NCBI Taxonomy" id="1317121"/>
    <lineage>
        <taxon>Bacteria</taxon>
        <taxon>Pseudomonadati</taxon>
        <taxon>Pseudomonadota</taxon>
        <taxon>Alphaproteobacteria</taxon>
        <taxon>Rhodobacterales</taxon>
        <taxon>Paracoccaceae</taxon>
        <taxon>Pseudaestuariivita</taxon>
    </lineage>
</organism>
<keyword evidence="1" id="KW-0175">Coiled coil</keyword>
<gene>
    <name evidence="3" type="ORF">ATO11_04305</name>
</gene>
<evidence type="ECO:0000313" key="4">
    <source>
        <dbReference type="Proteomes" id="UP000036938"/>
    </source>
</evidence>
<sequence length="232" mass="25128">METNMTKFLSSLTFVATFALANAVFAQDAPVEALGEDELNSELAIAPLDCPLDTTDFTCIVEYLDRMGDSLGPSVEARLESLRENIDNAQNVEQQLTDMEQLALSIIDMSSEGGPLSSEMDRFGRLIIEFREEALGDIDTVDLAPLFEEEYARWEALRGRLGDLRVNANAAAAQLETAKKRAKTLLRANYVSRALDEIDASISGMENVVVALSTISQAAAGTESAEPNAASD</sequence>
<dbReference type="STRING" id="1317121.ATO11_04305"/>